<evidence type="ECO:0000313" key="1">
    <source>
        <dbReference type="EMBL" id="GBN25643.1"/>
    </source>
</evidence>
<dbReference type="EMBL" id="BGPR01007270">
    <property type="protein sequence ID" value="GBN25643.1"/>
    <property type="molecule type" value="Genomic_DNA"/>
</dbReference>
<evidence type="ECO:0000313" key="2">
    <source>
        <dbReference type="Proteomes" id="UP000499080"/>
    </source>
</evidence>
<accession>A0A4Y2MG77</accession>
<dbReference type="AlphaFoldDB" id="A0A4Y2MG77"/>
<dbReference type="Proteomes" id="UP000499080">
    <property type="component" value="Unassembled WGS sequence"/>
</dbReference>
<keyword evidence="2" id="KW-1185">Reference proteome</keyword>
<sequence length="93" mass="10142">MNAICPKTVFSHPFYRKIEARHSFEASKCTGNGGAMIAPPTAALRFPLFFPPTRRISDFLASSRGSNLGRFFDVPPYARSESQMGIDASTAGI</sequence>
<gene>
    <name evidence="1" type="ORF">AVEN_184858_1</name>
</gene>
<comment type="caution">
    <text evidence="1">The sequence shown here is derived from an EMBL/GenBank/DDBJ whole genome shotgun (WGS) entry which is preliminary data.</text>
</comment>
<organism evidence="1 2">
    <name type="scientific">Araneus ventricosus</name>
    <name type="common">Orbweaver spider</name>
    <name type="synonym">Epeira ventricosa</name>
    <dbReference type="NCBI Taxonomy" id="182803"/>
    <lineage>
        <taxon>Eukaryota</taxon>
        <taxon>Metazoa</taxon>
        <taxon>Ecdysozoa</taxon>
        <taxon>Arthropoda</taxon>
        <taxon>Chelicerata</taxon>
        <taxon>Arachnida</taxon>
        <taxon>Araneae</taxon>
        <taxon>Araneomorphae</taxon>
        <taxon>Entelegynae</taxon>
        <taxon>Araneoidea</taxon>
        <taxon>Araneidae</taxon>
        <taxon>Araneus</taxon>
    </lineage>
</organism>
<protein>
    <submittedName>
        <fullName evidence="1">Uncharacterized protein</fullName>
    </submittedName>
</protein>
<name>A0A4Y2MG77_ARAVE</name>
<reference evidence="1 2" key="1">
    <citation type="journal article" date="2019" name="Sci. Rep.">
        <title>Orb-weaving spider Araneus ventricosus genome elucidates the spidroin gene catalogue.</title>
        <authorList>
            <person name="Kono N."/>
            <person name="Nakamura H."/>
            <person name="Ohtoshi R."/>
            <person name="Moran D.A.P."/>
            <person name="Shinohara A."/>
            <person name="Yoshida Y."/>
            <person name="Fujiwara M."/>
            <person name="Mori M."/>
            <person name="Tomita M."/>
            <person name="Arakawa K."/>
        </authorList>
    </citation>
    <scope>NUCLEOTIDE SEQUENCE [LARGE SCALE GENOMIC DNA]</scope>
</reference>
<proteinExistence type="predicted"/>